<name>L8H100_ACACF</name>
<organism evidence="3 4">
    <name type="scientific">Acanthamoeba castellanii (strain ATCC 30010 / Neff)</name>
    <dbReference type="NCBI Taxonomy" id="1257118"/>
    <lineage>
        <taxon>Eukaryota</taxon>
        <taxon>Amoebozoa</taxon>
        <taxon>Discosea</taxon>
        <taxon>Longamoebia</taxon>
        <taxon>Centramoebida</taxon>
        <taxon>Acanthamoebidae</taxon>
        <taxon>Acanthamoeba</taxon>
    </lineage>
</organism>
<evidence type="ECO:0000313" key="4">
    <source>
        <dbReference type="Proteomes" id="UP000011083"/>
    </source>
</evidence>
<evidence type="ECO:0000256" key="1">
    <source>
        <dbReference type="ARBA" id="ARBA00023002"/>
    </source>
</evidence>
<dbReference type="Pfam" id="PF16884">
    <property type="entry name" value="ADH_N_2"/>
    <property type="match status" value="1"/>
</dbReference>
<dbReference type="InterPro" id="IPR013149">
    <property type="entry name" value="ADH-like_C"/>
</dbReference>
<dbReference type="SMART" id="SM00829">
    <property type="entry name" value="PKS_ER"/>
    <property type="match status" value="1"/>
</dbReference>
<dbReference type="SUPFAM" id="SSF50129">
    <property type="entry name" value="GroES-like"/>
    <property type="match status" value="2"/>
</dbReference>
<gene>
    <name evidence="3" type="ORF">ACA1_314990</name>
</gene>
<dbReference type="RefSeq" id="XP_004340482.1">
    <property type="nucleotide sequence ID" value="XM_004340434.1"/>
</dbReference>
<keyword evidence="1" id="KW-0560">Oxidoreductase</keyword>
<dbReference type="FunFam" id="3.40.50.720:FF:000121">
    <property type="entry name" value="Prostaglandin reductase 2"/>
    <property type="match status" value="1"/>
</dbReference>
<dbReference type="Gene3D" id="3.90.180.10">
    <property type="entry name" value="Medium-chain alcohol dehydrogenases, catalytic domain"/>
    <property type="match status" value="1"/>
</dbReference>
<dbReference type="Gene3D" id="3.40.50.720">
    <property type="entry name" value="NAD(P)-binding Rossmann-like Domain"/>
    <property type="match status" value="1"/>
</dbReference>
<dbReference type="PANTHER" id="PTHR43205:SF7">
    <property type="entry name" value="PROSTAGLANDIN REDUCTASE 1"/>
    <property type="match status" value="1"/>
</dbReference>
<dbReference type="InterPro" id="IPR036291">
    <property type="entry name" value="NAD(P)-bd_dom_sf"/>
</dbReference>
<dbReference type="EMBL" id="KB007953">
    <property type="protein sequence ID" value="ELR18448.1"/>
    <property type="molecule type" value="Genomic_DNA"/>
</dbReference>
<accession>L8H100</accession>
<dbReference type="Pfam" id="PF00107">
    <property type="entry name" value="ADH_zinc_N"/>
    <property type="match status" value="1"/>
</dbReference>
<dbReference type="OrthoDB" id="809632at2759"/>
<dbReference type="VEuPathDB" id="AmoebaDB:ACA1_314990"/>
<dbReference type="SUPFAM" id="SSF51735">
    <property type="entry name" value="NAD(P)-binding Rossmann-fold domains"/>
    <property type="match status" value="1"/>
</dbReference>
<dbReference type="Proteomes" id="UP000011083">
    <property type="component" value="Unassembled WGS sequence"/>
</dbReference>
<evidence type="ECO:0000259" key="2">
    <source>
        <dbReference type="SMART" id="SM00829"/>
    </source>
</evidence>
<sequence length="360" mass="38351">MSQLPASTKAITLAHYPKGLPTLDTFHTVELPLPAELQPGEVALRAEWLSVDPYLRGRMREGAKSYVPPFELNKPIVSGIVARVIASKDDNFKVGDRAISLLPWQDYIVINPSTHPAGPPFSLQKLDKFPPGVSFSNAVGALGMPGLTAYFGLLDIGDPKEGETVFVSGAAGAVGSLVGQIAKLKGCRVVGSAGDDEKVAWLKEELGFDDAFNYKTVGDLNEAVAKACPKGVDVYFDNVGGAISDAVTLQINPYGRISVCGQISAYNEDGSNPTATTGPRHDWILLTRNVKKEGFIVGRPAWAKRYPEALAQLAGWVASGQIKVRETVVEGLESAPKAFLNLFDGSNTGKMVVKVAADAQ</sequence>
<protein>
    <submittedName>
        <fullName evidence="3">Zincbinding dehydrogenase family oxidoreductase</fullName>
    </submittedName>
</protein>
<dbReference type="OMA" id="WMSDIPQ"/>
<dbReference type="InterPro" id="IPR011032">
    <property type="entry name" value="GroES-like_sf"/>
</dbReference>
<dbReference type="AlphaFoldDB" id="L8H100"/>
<dbReference type="InterPro" id="IPR020843">
    <property type="entry name" value="ER"/>
</dbReference>
<dbReference type="GO" id="GO:0016628">
    <property type="term" value="F:oxidoreductase activity, acting on the CH-CH group of donors, NAD or NADP as acceptor"/>
    <property type="evidence" value="ECO:0007669"/>
    <property type="project" value="InterPro"/>
</dbReference>
<dbReference type="KEGG" id="acan:ACA1_314990"/>
<evidence type="ECO:0000313" key="3">
    <source>
        <dbReference type="EMBL" id="ELR18448.1"/>
    </source>
</evidence>
<keyword evidence="4" id="KW-1185">Reference proteome</keyword>
<proteinExistence type="predicted"/>
<dbReference type="CDD" id="cd05288">
    <property type="entry name" value="PGDH"/>
    <property type="match status" value="1"/>
</dbReference>
<reference evidence="3 4" key="1">
    <citation type="journal article" date="2013" name="Genome Biol.">
        <title>Genome of Acanthamoeba castellanii highlights extensive lateral gene transfer and early evolution of tyrosine kinase signaling.</title>
        <authorList>
            <person name="Clarke M."/>
            <person name="Lohan A.J."/>
            <person name="Liu B."/>
            <person name="Lagkouvardos I."/>
            <person name="Roy S."/>
            <person name="Zafar N."/>
            <person name="Bertelli C."/>
            <person name="Schilde C."/>
            <person name="Kianianmomeni A."/>
            <person name="Burglin T.R."/>
            <person name="Frech C."/>
            <person name="Turcotte B."/>
            <person name="Kopec K.O."/>
            <person name="Synnott J.M."/>
            <person name="Choo C."/>
            <person name="Paponov I."/>
            <person name="Finkler A."/>
            <person name="Soon Heng Tan C."/>
            <person name="Hutchins A.P."/>
            <person name="Weinmeier T."/>
            <person name="Rattei T."/>
            <person name="Chu J.S."/>
            <person name="Gimenez G."/>
            <person name="Irimia M."/>
            <person name="Rigden D.J."/>
            <person name="Fitzpatrick D.A."/>
            <person name="Lorenzo-Morales J."/>
            <person name="Bateman A."/>
            <person name="Chiu C.H."/>
            <person name="Tang P."/>
            <person name="Hegemann P."/>
            <person name="Fromm H."/>
            <person name="Raoult D."/>
            <person name="Greub G."/>
            <person name="Miranda-Saavedra D."/>
            <person name="Chen N."/>
            <person name="Nash P."/>
            <person name="Ginger M.L."/>
            <person name="Horn M."/>
            <person name="Schaap P."/>
            <person name="Caler L."/>
            <person name="Loftus B."/>
        </authorList>
    </citation>
    <scope>NUCLEOTIDE SEQUENCE [LARGE SCALE GENOMIC DNA]</scope>
    <source>
        <strain evidence="3 4">Neff</strain>
    </source>
</reference>
<dbReference type="PANTHER" id="PTHR43205">
    <property type="entry name" value="PROSTAGLANDIN REDUCTASE"/>
    <property type="match status" value="1"/>
</dbReference>
<feature type="domain" description="Enoyl reductase (ER)" evidence="2">
    <location>
        <begin position="21"/>
        <end position="353"/>
    </location>
</feature>
<dbReference type="GeneID" id="14919225"/>
<dbReference type="InterPro" id="IPR041694">
    <property type="entry name" value="ADH_N_2"/>
</dbReference>
<dbReference type="InterPro" id="IPR045010">
    <property type="entry name" value="MDR_fam"/>
</dbReference>